<dbReference type="InterPro" id="IPR009057">
    <property type="entry name" value="Homeodomain-like_sf"/>
</dbReference>
<dbReference type="PRINTS" id="PR00455">
    <property type="entry name" value="HTHTETR"/>
</dbReference>
<evidence type="ECO:0000313" key="9">
    <source>
        <dbReference type="Proteomes" id="UP000019760"/>
    </source>
</evidence>
<dbReference type="OrthoDB" id="329481at2"/>
<keyword evidence="4 6" id="KW-0238">DNA-binding</keyword>
<evidence type="ECO:0000256" key="2">
    <source>
        <dbReference type="ARBA" id="ARBA00022491"/>
    </source>
</evidence>
<protein>
    <submittedName>
        <fullName evidence="8">Tetracycline repressor protein class G</fullName>
    </submittedName>
</protein>
<evidence type="ECO:0000256" key="1">
    <source>
        <dbReference type="ARBA" id="ARBA00002856"/>
    </source>
</evidence>
<keyword evidence="3" id="KW-0805">Transcription regulation</keyword>
<name>A0A023D9E3_ACIMT</name>
<dbReference type="InterPro" id="IPR050109">
    <property type="entry name" value="HTH-type_TetR-like_transc_reg"/>
</dbReference>
<feature type="domain" description="HTH tetR-type" evidence="7">
    <location>
        <begin position="3"/>
        <end position="63"/>
    </location>
</feature>
<dbReference type="InterPro" id="IPR003012">
    <property type="entry name" value="Tet_transcr_reg_TetR"/>
</dbReference>
<evidence type="ECO:0000256" key="5">
    <source>
        <dbReference type="ARBA" id="ARBA00023163"/>
    </source>
</evidence>
<dbReference type="Proteomes" id="UP000019760">
    <property type="component" value="Unassembled WGS sequence"/>
</dbReference>
<keyword evidence="9" id="KW-1185">Reference proteome</keyword>
<dbReference type="PANTHER" id="PTHR30055:SF151">
    <property type="entry name" value="TRANSCRIPTIONAL REGULATORY PROTEIN"/>
    <property type="match status" value="1"/>
</dbReference>
<comment type="caution">
    <text evidence="8">The sequence shown here is derived from an EMBL/GenBank/DDBJ whole genome shotgun (WGS) entry which is preliminary data.</text>
</comment>
<reference evidence="8 9" key="2">
    <citation type="journal article" date="2014" name="FEMS Microbiol. Lett.">
        <title>Draft genomic DNA sequence of the facultatively methylotrophic bacterium Acidomonas methanolica type strain MB58.</title>
        <authorList>
            <person name="Higashiura N."/>
            <person name="Hadano H."/>
            <person name="Hirakawa H."/>
            <person name="Matsutani M."/>
            <person name="Takabe S."/>
            <person name="Matsushita K."/>
            <person name="Azuma Y."/>
        </authorList>
    </citation>
    <scope>NUCLEOTIDE SEQUENCE [LARGE SCALE GENOMIC DNA]</scope>
    <source>
        <strain evidence="8 9">MB58</strain>
    </source>
</reference>
<evidence type="ECO:0000313" key="8">
    <source>
        <dbReference type="EMBL" id="GAJ30335.1"/>
    </source>
</evidence>
<evidence type="ECO:0000259" key="7">
    <source>
        <dbReference type="PROSITE" id="PS50977"/>
    </source>
</evidence>
<dbReference type="Gene3D" id="1.10.10.60">
    <property type="entry name" value="Homeodomain-like"/>
    <property type="match status" value="1"/>
</dbReference>
<dbReference type="PROSITE" id="PS01081">
    <property type="entry name" value="HTH_TETR_1"/>
    <property type="match status" value="1"/>
</dbReference>
<dbReference type="GO" id="GO:0046677">
    <property type="term" value="P:response to antibiotic"/>
    <property type="evidence" value="ECO:0007669"/>
    <property type="project" value="InterPro"/>
</dbReference>
<dbReference type="SUPFAM" id="SSF46689">
    <property type="entry name" value="Homeodomain-like"/>
    <property type="match status" value="1"/>
</dbReference>
<dbReference type="InterPro" id="IPR023772">
    <property type="entry name" value="DNA-bd_HTH_TetR-type_CS"/>
</dbReference>
<dbReference type="Pfam" id="PF00440">
    <property type="entry name" value="TetR_N"/>
    <property type="match status" value="1"/>
</dbReference>
<evidence type="ECO:0000256" key="6">
    <source>
        <dbReference type="PROSITE-ProRule" id="PRU00335"/>
    </source>
</evidence>
<dbReference type="GO" id="GO:0003700">
    <property type="term" value="F:DNA-binding transcription factor activity"/>
    <property type="evidence" value="ECO:0007669"/>
    <property type="project" value="TreeGrafter"/>
</dbReference>
<dbReference type="GeneID" id="78117376"/>
<dbReference type="InterPro" id="IPR001647">
    <property type="entry name" value="HTH_TetR"/>
</dbReference>
<evidence type="ECO:0000256" key="4">
    <source>
        <dbReference type="ARBA" id="ARBA00023125"/>
    </source>
</evidence>
<keyword evidence="5" id="KW-0804">Transcription</keyword>
<dbReference type="AlphaFoldDB" id="A0A023D9E3"/>
<dbReference type="SUPFAM" id="SSF48498">
    <property type="entry name" value="Tetracyclin repressor-like, C-terminal domain"/>
    <property type="match status" value="1"/>
</dbReference>
<reference evidence="9" key="1">
    <citation type="journal article" date="2014" name="FEMS Microbiol. Lett.">
        <title>Draft Genomic DNA Sequence of the Facultatively Methylotrophic Bacterium Acidomonas methanolica type strain MB58.</title>
        <authorList>
            <person name="Higashiura N."/>
            <person name="Hadano H."/>
            <person name="Hirakawa H."/>
            <person name="Matsutani M."/>
            <person name="Takabe S."/>
            <person name="Matsushita K."/>
            <person name="Azuma Y."/>
        </authorList>
    </citation>
    <scope>NUCLEOTIDE SEQUENCE [LARGE SCALE GENOMIC DNA]</scope>
    <source>
        <strain evidence="9">MB58</strain>
    </source>
</reference>
<dbReference type="NCBIfam" id="NF010319">
    <property type="entry name" value="PRK13756.1"/>
    <property type="match status" value="1"/>
</dbReference>
<comment type="function">
    <text evidence="1">TetR is the repressor of the tetracycline resistance element; its N-terminal region forms a helix-turn-helix structure and binds DNA. Binding of tetracycline to TetR reduces the repressor affinity for the tetracycline resistance gene (tetA) promoter operator sites.</text>
</comment>
<feature type="DNA-binding region" description="H-T-H motif" evidence="6">
    <location>
        <begin position="26"/>
        <end position="45"/>
    </location>
</feature>
<dbReference type="GO" id="GO:0000976">
    <property type="term" value="F:transcription cis-regulatory region binding"/>
    <property type="evidence" value="ECO:0007669"/>
    <property type="project" value="TreeGrafter"/>
</dbReference>
<dbReference type="RefSeq" id="WP_024353490.1">
    <property type="nucleotide sequence ID" value="NZ_BAND01000120.1"/>
</dbReference>
<accession>A0A023D9E3</accession>
<sequence>MTKLDKGTVIAAALELLNEVGMDNLTTRKLAERLKVQQPALYWHFQNKRALLDALAEAMLTERHTRSLPEENEDWRLFLKENAQSFRTALLYYRDGARIHAGTRPTEPNFGAAETQIRFLCAAGFGPKHAVWALRAVSHYVVGSVLEQQASDADERVPDRPDVSEQAPSSFLHDLFHELETDGMDAAFNFGLDSLIAGFERLRSSTTD</sequence>
<dbReference type="Gene3D" id="1.10.357.10">
    <property type="entry name" value="Tetracycline Repressor, domain 2"/>
    <property type="match status" value="1"/>
</dbReference>
<dbReference type="PANTHER" id="PTHR30055">
    <property type="entry name" value="HTH-TYPE TRANSCRIPTIONAL REGULATOR RUTR"/>
    <property type="match status" value="1"/>
</dbReference>
<evidence type="ECO:0000256" key="3">
    <source>
        <dbReference type="ARBA" id="ARBA00023015"/>
    </source>
</evidence>
<dbReference type="InterPro" id="IPR004111">
    <property type="entry name" value="Repressor_TetR_C"/>
</dbReference>
<organism evidence="8 9">
    <name type="scientific">Acidomonas methanolica NBRC 104435</name>
    <dbReference type="NCBI Taxonomy" id="1231351"/>
    <lineage>
        <taxon>Bacteria</taxon>
        <taxon>Pseudomonadati</taxon>
        <taxon>Pseudomonadota</taxon>
        <taxon>Alphaproteobacteria</taxon>
        <taxon>Acetobacterales</taxon>
        <taxon>Acetobacteraceae</taxon>
        <taxon>Acidomonas</taxon>
    </lineage>
</organism>
<dbReference type="PROSITE" id="PS50977">
    <property type="entry name" value="HTH_TETR_2"/>
    <property type="match status" value="1"/>
</dbReference>
<proteinExistence type="predicted"/>
<dbReference type="EMBL" id="BAND01000120">
    <property type="protein sequence ID" value="GAJ30335.1"/>
    <property type="molecule type" value="Genomic_DNA"/>
</dbReference>
<dbReference type="GO" id="GO:0045892">
    <property type="term" value="P:negative regulation of DNA-templated transcription"/>
    <property type="evidence" value="ECO:0007669"/>
    <property type="project" value="InterPro"/>
</dbReference>
<gene>
    <name evidence="8" type="ORF">Amme_121_034</name>
</gene>
<dbReference type="PRINTS" id="PR00400">
    <property type="entry name" value="TETREPRESSOR"/>
</dbReference>
<dbReference type="Pfam" id="PF02909">
    <property type="entry name" value="TetR_C_1"/>
    <property type="match status" value="1"/>
</dbReference>
<dbReference type="InterPro" id="IPR036271">
    <property type="entry name" value="Tet_transcr_reg_TetR-rel_C_sf"/>
</dbReference>
<keyword evidence="2" id="KW-0678">Repressor</keyword>